<evidence type="ECO:0000313" key="1">
    <source>
        <dbReference type="EMBL" id="KAB8125020.1"/>
    </source>
</evidence>
<protein>
    <submittedName>
        <fullName evidence="1">Uncharacterized protein</fullName>
    </submittedName>
</protein>
<dbReference type="Proteomes" id="UP000427842">
    <property type="component" value="Unassembled WGS sequence"/>
</dbReference>
<gene>
    <name evidence="1" type="ORF">D3W54_13360</name>
</gene>
<organism evidence="1 2">
    <name type="scientific">Komagataeibacter medellinensis</name>
    <dbReference type="NCBI Taxonomy" id="1177712"/>
    <lineage>
        <taxon>Bacteria</taxon>
        <taxon>Pseudomonadati</taxon>
        <taxon>Pseudomonadota</taxon>
        <taxon>Alphaproteobacteria</taxon>
        <taxon>Acetobacterales</taxon>
        <taxon>Acetobacteraceae</taxon>
        <taxon>Komagataeibacter</taxon>
    </lineage>
</organism>
<reference evidence="1 2" key="1">
    <citation type="submission" date="2018-09" db="EMBL/GenBank/DDBJ databases">
        <title>Genome sequence and characterization of the bcs clusters for the production of nanocellulose from the low pH resistant strain Komagataeibacter medellinensis ID13488.</title>
        <authorList>
            <person name="Hernandez-Arriaga A.M."/>
            <person name="Del Cerro C."/>
            <person name="Urbina L."/>
            <person name="Eceiza A."/>
            <person name="Retegi A."/>
            <person name="Prieto M.A."/>
        </authorList>
    </citation>
    <scope>NUCLEOTIDE SEQUENCE [LARGE SCALE GENOMIC DNA]</scope>
    <source>
        <strain evidence="1 2">ID13488</strain>
    </source>
</reference>
<proteinExistence type="predicted"/>
<keyword evidence="2" id="KW-1185">Reference proteome</keyword>
<dbReference type="EMBL" id="QYAZ01000001">
    <property type="protein sequence ID" value="KAB8125020.1"/>
    <property type="molecule type" value="Genomic_DNA"/>
</dbReference>
<sequence>MSARRAQHIVVRLRVVKYLAIDMPGNTGSGHQRSRSVMMGCRARQPFLPGPIMPGGIGVLSSQERSGGDSLQHDIAITGIDMTYSELIKARTLISV</sequence>
<name>A0ABQ6VZH2_9PROT</name>
<comment type="caution">
    <text evidence="1">The sequence shown here is derived from an EMBL/GenBank/DDBJ whole genome shotgun (WGS) entry which is preliminary data.</text>
</comment>
<accession>A0ABQ6VZH2</accession>
<evidence type="ECO:0000313" key="2">
    <source>
        <dbReference type="Proteomes" id="UP000427842"/>
    </source>
</evidence>